<dbReference type="EMBL" id="FSRM01000001">
    <property type="protein sequence ID" value="SIO22655.1"/>
    <property type="molecule type" value="Genomic_DNA"/>
</dbReference>
<evidence type="ECO:0000313" key="3">
    <source>
        <dbReference type="Proteomes" id="UP000184693"/>
    </source>
</evidence>
<organism evidence="2 3">
    <name type="scientific">Paraburkholderia phenazinium</name>
    <dbReference type="NCBI Taxonomy" id="60549"/>
    <lineage>
        <taxon>Bacteria</taxon>
        <taxon>Pseudomonadati</taxon>
        <taxon>Pseudomonadota</taxon>
        <taxon>Betaproteobacteria</taxon>
        <taxon>Burkholderiales</taxon>
        <taxon>Burkholderiaceae</taxon>
        <taxon>Paraburkholderia</taxon>
    </lineage>
</organism>
<evidence type="ECO:0000259" key="1">
    <source>
        <dbReference type="Pfam" id="PF04266"/>
    </source>
</evidence>
<name>A0A1N6HSM3_9BURK</name>
<protein>
    <submittedName>
        <fullName evidence="2">ASCH domain-containing protein</fullName>
    </submittedName>
</protein>
<dbReference type="Pfam" id="PF04266">
    <property type="entry name" value="ASCH"/>
    <property type="match status" value="1"/>
</dbReference>
<dbReference type="InterPro" id="IPR007374">
    <property type="entry name" value="ASCH_domain"/>
</dbReference>
<dbReference type="InterPro" id="IPR015947">
    <property type="entry name" value="PUA-like_sf"/>
</dbReference>
<dbReference type="RefSeq" id="WP_074265427.1">
    <property type="nucleotide sequence ID" value="NZ_FSRM01000001.1"/>
</dbReference>
<dbReference type="Proteomes" id="UP000184693">
    <property type="component" value="Unassembled WGS sequence"/>
</dbReference>
<evidence type="ECO:0000313" key="2">
    <source>
        <dbReference type="EMBL" id="SIO22655.1"/>
    </source>
</evidence>
<dbReference type="AlphaFoldDB" id="A0A1N6HSM3"/>
<dbReference type="SUPFAM" id="SSF88697">
    <property type="entry name" value="PUA domain-like"/>
    <property type="match status" value="1"/>
</dbReference>
<proteinExistence type="predicted"/>
<feature type="domain" description="ASCH" evidence="1">
    <location>
        <begin position="6"/>
        <end position="71"/>
    </location>
</feature>
<gene>
    <name evidence="2" type="ORF">SAMN05444168_3566</name>
</gene>
<reference evidence="2 3" key="1">
    <citation type="submission" date="2016-11" db="EMBL/GenBank/DDBJ databases">
        <authorList>
            <person name="Jaros S."/>
            <person name="Januszkiewicz K."/>
            <person name="Wedrychowicz H."/>
        </authorList>
    </citation>
    <scope>NUCLEOTIDE SEQUENCE [LARGE SCALE GENOMIC DNA]</scope>
    <source>
        <strain evidence="2 3">GAS86</strain>
    </source>
</reference>
<dbReference type="OrthoDB" id="9342715at2"/>
<sequence length="121" mass="13387">MPHHALSIVKPAVDDILEGRKLVEIRSWAPPALPLIDLVLVQNDVFLRQDGQEDPKGVALALVDVVATHDWTPEEALSQGKQWCAGYICWELRNVRTIDPAVQCVAKRGIYALELIATPEA</sequence>
<accession>A0A1N6HSM3</accession>